<feature type="domain" description="Non-reducing end beta-L-arabinofuranosidase-like GH127 catalytic" evidence="1">
    <location>
        <begin position="13"/>
        <end position="411"/>
    </location>
</feature>
<feature type="domain" description="Non-reducing end beta-L-arabinofuranosidase-like GH127 middle" evidence="2">
    <location>
        <begin position="421"/>
        <end position="511"/>
    </location>
</feature>
<dbReference type="Pfam" id="PF20736">
    <property type="entry name" value="Glyco_hydro127M"/>
    <property type="match status" value="1"/>
</dbReference>
<evidence type="ECO:0000259" key="1">
    <source>
        <dbReference type="Pfam" id="PF07944"/>
    </source>
</evidence>
<dbReference type="AlphaFoldDB" id="E9SBF1"/>
<sequence>MVHTKIRPLPMGQVTVTDEYCANAFNKEIAYLLSFDTDRLLAGFRETAGLDMRGAVRYSGWEDDLIGGHCVGHYMTAVAQAYASLQEGDSRRDALYKLAVTTTDGLKECQQALGTGFIFGAKIIDKNNVEAQFDNVEKNLSNIMTQAWVPYYTLHKILAGAIDIYRLTGYENAKTVASRLGDWVYRRVSRWSEETQRTVLGIEYGGMNDCLYELYAVTGKEEHAIAAHCFDEVPLFENVYAGTENALNNKHANTTIPKFLGALKRYAILDGRTVNGETVDAGRYLGYAERFWDMVVQKHSYITGGNSEWEHFGCDYVLDAERTNANCETCNTYNMLKLSRLLFEITGEKKYADYYENTFINAILSSQNPETGMSTYFQPMASGYFKVYSTPYTKFWCCTGSGMENFTKLGDSIYFTEGNALIVNQYISSSAEWSEKGVKVEQMTDIPNSDTAKFMIHGKGGISLKLRLPDWLAGDAVITVDGKAYDADINGGYAEVSGIADGSVVEIKLPMEVRAHSLPDNKNTYGFRYGPIVLSARLGTAEMTDTMTGIEVTIPQYSRIETTYVPSGSEKIHIADGTVSEFIENITENLVRVGNRLEFALKHTDAELTFLPHYSQYKQRYGIYWQFLEKGAQQDADGSQPKDLLDTVQTGYGQYENDELHQMAEYGNGSTGVTDSGTSRCANAGGSFSYRMLVDDSAETSLLAAFAKSDSGRGIVIKAGGCEIYSKVLDYDGDDEEYQVEIPIPADIVNRYAENVSANGISGKALTFEFSGIEGGASARLCTFLYTVRKG</sequence>
<dbReference type="Pfam" id="PF07944">
    <property type="entry name" value="Beta-AFase-like_GH127_cat"/>
    <property type="match status" value="1"/>
</dbReference>
<keyword evidence="4" id="KW-1185">Reference proteome</keyword>
<gene>
    <name evidence="3" type="ORF">CUS_6624</name>
</gene>
<dbReference type="InterPro" id="IPR008928">
    <property type="entry name" value="6-hairpin_glycosidase_sf"/>
</dbReference>
<evidence type="ECO:0000259" key="2">
    <source>
        <dbReference type="Pfam" id="PF20736"/>
    </source>
</evidence>
<dbReference type="PANTHER" id="PTHR31151">
    <property type="entry name" value="PROLINE-TRNA LIGASE (DUF1680)"/>
    <property type="match status" value="1"/>
</dbReference>
<dbReference type="eggNOG" id="COG3533">
    <property type="taxonomic scope" value="Bacteria"/>
</dbReference>
<dbReference type="EMBL" id="ADKM02000066">
    <property type="protein sequence ID" value="EGC03415.1"/>
    <property type="molecule type" value="Genomic_DNA"/>
</dbReference>
<dbReference type="STRING" id="246199.CUS_6624"/>
<dbReference type="OrthoDB" id="9757939at2"/>
<dbReference type="SUPFAM" id="SSF48208">
    <property type="entry name" value="Six-hairpin glycosidases"/>
    <property type="match status" value="1"/>
</dbReference>
<organism evidence="3 4">
    <name type="scientific">Ruminococcus albus 8</name>
    <dbReference type="NCBI Taxonomy" id="246199"/>
    <lineage>
        <taxon>Bacteria</taxon>
        <taxon>Bacillati</taxon>
        <taxon>Bacillota</taxon>
        <taxon>Clostridia</taxon>
        <taxon>Eubacteriales</taxon>
        <taxon>Oscillospiraceae</taxon>
        <taxon>Ruminococcus</taxon>
    </lineage>
</organism>
<dbReference type="InterPro" id="IPR012878">
    <property type="entry name" value="Beta-AFase-like_GH127_cat"/>
</dbReference>
<evidence type="ECO:0000313" key="4">
    <source>
        <dbReference type="Proteomes" id="UP000004259"/>
    </source>
</evidence>
<dbReference type="RefSeq" id="WP_002848750.1">
    <property type="nucleotide sequence ID" value="NZ_ADKM02000066.1"/>
</dbReference>
<accession>E9SBF1</accession>
<dbReference type="InterPro" id="IPR049046">
    <property type="entry name" value="Beta-AFase-like_GH127_middle"/>
</dbReference>
<name>E9SBF1_RUMAL</name>
<protein>
    <submittedName>
        <fullName evidence="3">Uncharacterized protein</fullName>
    </submittedName>
</protein>
<reference evidence="3 4" key="1">
    <citation type="submission" date="2011-02" db="EMBL/GenBank/DDBJ databases">
        <authorList>
            <person name="Nelson K.E."/>
            <person name="Sutton G."/>
            <person name="Torralba M."/>
            <person name="Durkin S."/>
            <person name="Harkins D."/>
            <person name="Montgomery R."/>
            <person name="Ziemer C."/>
            <person name="Klaassens E."/>
            <person name="Ocuiv P."/>
            <person name="Morrison M."/>
        </authorList>
    </citation>
    <scope>NUCLEOTIDE SEQUENCE [LARGE SCALE GENOMIC DNA]</scope>
    <source>
        <strain evidence="3 4">8</strain>
    </source>
</reference>
<dbReference type="GO" id="GO:0005975">
    <property type="term" value="P:carbohydrate metabolic process"/>
    <property type="evidence" value="ECO:0007669"/>
    <property type="project" value="InterPro"/>
</dbReference>
<dbReference type="Proteomes" id="UP000004259">
    <property type="component" value="Unassembled WGS sequence"/>
</dbReference>
<comment type="caution">
    <text evidence="3">The sequence shown here is derived from an EMBL/GenBank/DDBJ whole genome shotgun (WGS) entry which is preliminary data.</text>
</comment>
<evidence type="ECO:0000313" key="3">
    <source>
        <dbReference type="EMBL" id="EGC03415.1"/>
    </source>
</evidence>
<proteinExistence type="predicted"/>
<dbReference type="PANTHER" id="PTHR31151:SF0">
    <property type="entry name" value="PROLINE-TRNA LIGASE (DUF1680)"/>
    <property type="match status" value="1"/>
</dbReference>